<dbReference type="EMBL" id="AKWR02000028">
    <property type="protein sequence ID" value="EMJ38560.1"/>
    <property type="molecule type" value="Genomic_DNA"/>
</dbReference>
<name>A0A0F6IKI5_LEPIR</name>
<accession>A0A0F6IKI5</accession>
<sequence>MKTKIFIFFNECLKLLYFISLETRKLDVKMWELLRKFNDI</sequence>
<dbReference type="Proteomes" id="UP000012164">
    <property type="component" value="Unassembled WGS sequence"/>
</dbReference>
<protein>
    <submittedName>
        <fullName evidence="1">Uncharacterized protein</fullName>
    </submittedName>
</protein>
<dbReference type="AlphaFoldDB" id="A0A0F6IKI5"/>
<organism evidence="1 2">
    <name type="scientific">Leptospira interrogans str. FPW1039</name>
    <dbReference type="NCBI Taxonomy" id="1193040"/>
    <lineage>
        <taxon>Bacteria</taxon>
        <taxon>Pseudomonadati</taxon>
        <taxon>Spirochaetota</taxon>
        <taxon>Spirochaetia</taxon>
        <taxon>Leptospirales</taxon>
        <taxon>Leptospiraceae</taxon>
        <taxon>Leptospira</taxon>
    </lineage>
</organism>
<gene>
    <name evidence="1" type="ORF">LEP1GSC079_1728</name>
</gene>
<comment type="caution">
    <text evidence="1">The sequence shown here is derived from an EMBL/GenBank/DDBJ whole genome shotgun (WGS) entry which is preliminary data.</text>
</comment>
<reference evidence="1 2" key="1">
    <citation type="submission" date="2013-01" db="EMBL/GenBank/DDBJ databases">
        <authorList>
            <person name="Harkins D.M."/>
            <person name="Durkin A.S."/>
            <person name="Brinkac L.M."/>
            <person name="Haft D.H."/>
            <person name="Selengut J.D."/>
            <person name="Sanka R."/>
            <person name="DePew J."/>
            <person name="Purushe J."/>
            <person name="Peacock S.J."/>
            <person name="Thaipadungpanit J."/>
            <person name="Wuthiekanun V.W."/>
            <person name="Day N.P."/>
            <person name="Vinetz J.M."/>
            <person name="Sutton G.G."/>
            <person name="Nierman W.C."/>
            <person name="Fouts D.E."/>
        </authorList>
    </citation>
    <scope>NUCLEOTIDE SEQUENCE [LARGE SCALE GENOMIC DNA]</scope>
    <source>
        <strain evidence="1 2">FPW1039</strain>
    </source>
</reference>
<evidence type="ECO:0000313" key="2">
    <source>
        <dbReference type="Proteomes" id="UP000012164"/>
    </source>
</evidence>
<proteinExistence type="predicted"/>
<evidence type="ECO:0000313" key="1">
    <source>
        <dbReference type="EMBL" id="EMJ38560.1"/>
    </source>
</evidence>